<comment type="caution">
    <text evidence="6">The sequence shown here is derived from an EMBL/GenBank/DDBJ whole genome shotgun (WGS) entry which is preliminary data.</text>
</comment>
<dbReference type="Gene3D" id="1.10.1400.10">
    <property type="match status" value="1"/>
</dbReference>
<dbReference type="InterPro" id="IPR029055">
    <property type="entry name" value="Ntn_hydrolases_N"/>
</dbReference>
<dbReference type="InterPro" id="IPR043147">
    <property type="entry name" value="Penicillin_amidase_A-knob"/>
</dbReference>
<dbReference type="InterPro" id="IPR014395">
    <property type="entry name" value="Pen/GL7ACA/AHL_acylase"/>
</dbReference>
<dbReference type="Gene3D" id="2.30.120.10">
    <property type="match status" value="1"/>
</dbReference>
<feature type="active site" description="Nucleophile" evidence="4">
    <location>
        <position position="215"/>
    </location>
</feature>
<dbReference type="InterPro" id="IPR043146">
    <property type="entry name" value="Penicillin_amidase_N_B-knob"/>
</dbReference>
<dbReference type="Proteomes" id="UP000540412">
    <property type="component" value="Unassembled WGS sequence"/>
</dbReference>
<keyword evidence="5" id="KW-0106">Calcium</keyword>
<evidence type="ECO:0000256" key="4">
    <source>
        <dbReference type="PIRSR" id="PIRSR001227-1"/>
    </source>
</evidence>
<evidence type="ECO:0000256" key="3">
    <source>
        <dbReference type="ARBA" id="ARBA00023145"/>
    </source>
</evidence>
<dbReference type="RefSeq" id="WP_040749891.1">
    <property type="nucleotide sequence ID" value="NZ_JACHIT010000002.1"/>
</dbReference>
<dbReference type="GO" id="GO:0017000">
    <property type="term" value="P:antibiotic biosynthetic process"/>
    <property type="evidence" value="ECO:0007669"/>
    <property type="project" value="InterPro"/>
</dbReference>
<accession>A0A7W9PJP4</accession>
<dbReference type="Gene3D" id="1.10.439.10">
    <property type="entry name" value="Penicillin Amidohydrolase, domain 1"/>
    <property type="match status" value="1"/>
</dbReference>
<dbReference type="PANTHER" id="PTHR34218:SF4">
    <property type="entry name" value="ACYL-HOMOSERINE LACTONE ACYLASE QUIP"/>
    <property type="match status" value="1"/>
</dbReference>
<evidence type="ECO:0000313" key="7">
    <source>
        <dbReference type="Proteomes" id="UP000540412"/>
    </source>
</evidence>
<dbReference type="InterPro" id="IPR023343">
    <property type="entry name" value="Penicillin_amidase_dom1"/>
</dbReference>
<feature type="binding site" evidence="5">
    <location>
        <position position="290"/>
    </location>
    <ligand>
        <name>Ca(2+)</name>
        <dbReference type="ChEBI" id="CHEBI:29108"/>
    </ligand>
</feature>
<dbReference type="SUPFAM" id="SSF56235">
    <property type="entry name" value="N-terminal nucleophile aminohydrolases (Ntn hydrolases)"/>
    <property type="match status" value="1"/>
</dbReference>
<gene>
    <name evidence="6" type="ORF">BJY24_006338</name>
</gene>
<dbReference type="AlphaFoldDB" id="A0A7W9PJP4"/>
<organism evidence="6 7">
    <name type="scientific">Nocardia transvalensis</name>
    <dbReference type="NCBI Taxonomy" id="37333"/>
    <lineage>
        <taxon>Bacteria</taxon>
        <taxon>Bacillati</taxon>
        <taxon>Actinomycetota</taxon>
        <taxon>Actinomycetes</taxon>
        <taxon>Mycobacteriales</taxon>
        <taxon>Nocardiaceae</taxon>
        <taxon>Nocardia</taxon>
    </lineage>
</organism>
<protein>
    <submittedName>
        <fullName evidence="6">Penicillin amidase</fullName>
        <ecNumber evidence="6">3.5.1.11</ecNumber>
    </submittedName>
</protein>
<keyword evidence="5" id="KW-0479">Metal-binding</keyword>
<dbReference type="CDD" id="cd03747">
    <property type="entry name" value="Ntn_PGA_like"/>
    <property type="match status" value="1"/>
</dbReference>
<dbReference type="Pfam" id="PF01804">
    <property type="entry name" value="Penicil_amidase"/>
    <property type="match status" value="1"/>
</dbReference>
<evidence type="ECO:0000256" key="5">
    <source>
        <dbReference type="PIRSR" id="PIRSR001227-2"/>
    </source>
</evidence>
<keyword evidence="3" id="KW-0865">Zymogen</keyword>
<evidence type="ECO:0000313" key="6">
    <source>
        <dbReference type="EMBL" id="MBB5917426.1"/>
    </source>
</evidence>
<comment type="cofactor">
    <cofactor evidence="5">
        <name>Ca(2+)</name>
        <dbReference type="ChEBI" id="CHEBI:29108"/>
    </cofactor>
    <text evidence="5">Binds 1 Ca(2+) ion per dimer.</text>
</comment>
<dbReference type="GO" id="GO:0008953">
    <property type="term" value="F:penicillin amidase activity"/>
    <property type="evidence" value="ECO:0007669"/>
    <property type="project" value="UniProtKB-EC"/>
</dbReference>
<evidence type="ECO:0000256" key="1">
    <source>
        <dbReference type="ARBA" id="ARBA00006586"/>
    </source>
</evidence>
<dbReference type="EMBL" id="JACHIT010000002">
    <property type="protein sequence ID" value="MBB5917426.1"/>
    <property type="molecule type" value="Genomic_DNA"/>
</dbReference>
<name>A0A7W9PJP4_9NOCA</name>
<dbReference type="InterPro" id="IPR002692">
    <property type="entry name" value="S45"/>
</dbReference>
<dbReference type="EC" id="3.5.1.11" evidence="6"/>
<keyword evidence="7" id="KW-1185">Reference proteome</keyword>
<comment type="similarity">
    <text evidence="1">Belongs to the peptidase S45 family.</text>
</comment>
<dbReference type="PANTHER" id="PTHR34218">
    <property type="entry name" value="PEPTIDASE S45 PENICILLIN AMIDASE"/>
    <property type="match status" value="1"/>
</dbReference>
<proteinExistence type="inferred from homology"/>
<keyword evidence="2 6" id="KW-0378">Hydrolase</keyword>
<dbReference type="GO" id="GO:0046872">
    <property type="term" value="F:metal ion binding"/>
    <property type="evidence" value="ECO:0007669"/>
    <property type="project" value="UniProtKB-KW"/>
</dbReference>
<reference evidence="6 7" key="1">
    <citation type="submission" date="2020-08" db="EMBL/GenBank/DDBJ databases">
        <title>Sequencing the genomes of 1000 actinobacteria strains.</title>
        <authorList>
            <person name="Klenk H.-P."/>
        </authorList>
    </citation>
    <scope>NUCLEOTIDE SEQUENCE [LARGE SCALE GENOMIC DNA]</scope>
    <source>
        <strain evidence="6 7">DSM 43582</strain>
    </source>
</reference>
<evidence type="ECO:0000256" key="2">
    <source>
        <dbReference type="ARBA" id="ARBA00022801"/>
    </source>
</evidence>
<sequence length="727" mass="78924">MTQVFEVAGLSAGVDILVDRWGIPHIYAASVDDVFLTQGFNAARDRLFQIDLWRRRALGRMSEAFGAEYVDHDRAARLLLYRGDIEAEWRAYGPRTRAAVERFAAGVNAYLDLLDDRPGLLPPEFALAGYRPARWSAEDIVRPRTHAPVAGLLGQHHRALVAAAAGLEADLLRQPLARGHRARAGSDSVLDIPGEVLRDYLLATGQRPSSDTGGSNCWAVAGHRTTTGRPILAADPHRGYGTPSLRYIAHLCAPGLDVIGAGEPQLPGIALGHNDCAAFGFTVCPIATEDLVVCDLDREPITTVVETVAVKDAPPQQVSLRFTGHGPVLHTDPDRRRAYVLRSTWALPGTAPYLGSLDYLTARSWTDFDKALESWRLPGETHVYADVHGTIARRTAGLVPRRRDDGLLPRLAETGGWDDGFLAPADFAQAVSPPQGYVATANQFDVPDDLPLPTYEWPDDARYRRVVEVLGRPGRHSPDDSARLQTDLLSVVARDVTALLRSLTPPADPDARRARDLLCAWDAVESADSAAAALFEVWYARHLGPAIVADAAGHVAVPLIPEPHPQAIAAWLRDHPVTAARDDLLTATLGRAWTDLSARLGGDPTSWAWGALHRNAQPHPLAHLNDSLTTGPVPIGGSGSTVAAAAYVPPDWSAVTGASFRMVVDVGAWDEARCVTTPGQSGDPRSPHYRDLHDTWRTGEYVPLLYTRAAVERHTGHRIRLEPRSQS</sequence>
<dbReference type="Gene3D" id="3.60.20.10">
    <property type="entry name" value="Glutamine Phosphoribosylpyrophosphate, subunit 1, domain 1"/>
    <property type="match status" value="1"/>
</dbReference>
<dbReference type="PIRSF" id="PIRSF001227">
    <property type="entry name" value="Pen_acylase"/>
    <property type="match status" value="1"/>
</dbReference>